<dbReference type="EMBL" id="BSOA01000038">
    <property type="protein sequence ID" value="GLQ89587.1"/>
    <property type="molecule type" value="Genomic_DNA"/>
</dbReference>
<gene>
    <name evidence="2" type="ORF">GCM10007898_31620</name>
</gene>
<accession>A0ABQ5XDL4</accession>
<reference evidence="3" key="1">
    <citation type="journal article" date="2019" name="Int. J. Syst. Evol. Microbiol.">
        <title>The Global Catalogue of Microorganisms (GCM) 10K type strain sequencing project: providing services to taxonomists for standard genome sequencing and annotation.</title>
        <authorList>
            <consortium name="The Broad Institute Genomics Platform"/>
            <consortium name="The Broad Institute Genome Sequencing Center for Infectious Disease"/>
            <person name="Wu L."/>
            <person name="Ma J."/>
        </authorList>
    </citation>
    <scope>NUCLEOTIDE SEQUENCE [LARGE SCALE GENOMIC DNA]</scope>
    <source>
        <strain evidence="3">NBRC 111981</strain>
    </source>
</reference>
<evidence type="ECO:0000313" key="2">
    <source>
        <dbReference type="EMBL" id="GLQ89587.1"/>
    </source>
</evidence>
<sequence>MPDRFVVSAFVALVESGKYIEALQRFYHLDAVVWENQQQSRTGLDALIENEQRVLNTFTTVTGRAVTVLVDGDQVCINWRFDFFRDTLHLTLDELAVQQWIDGRIVRERFYYDPAQLRPDAGQAMGEGNEPRVSSARA</sequence>
<keyword evidence="3" id="KW-1185">Reference proteome</keyword>
<protein>
    <submittedName>
        <fullName evidence="2">Polyketide cyclase</fullName>
    </submittedName>
</protein>
<dbReference type="Proteomes" id="UP001156627">
    <property type="component" value="Unassembled WGS sequence"/>
</dbReference>
<dbReference type="Gene3D" id="3.10.450.50">
    <property type="match status" value="1"/>
</dbReference>
<comment type="caution">
    <text evidence="2">The sequence shown here is derived from an EMBL/GenBank/DDBJ whole genome shotgun (WGS) entry which is preliminary data.</text>
</comment>
<dbReference type="Pfam" id="PF12680">
    <property type="entry name" value="SnoaL_2"/>
    <property type="match status" value="1"/>
</dbReference>
<dbReference type="InterPro" id="IPR037401">
    <property type="entry name" value="SnoaL-like"/>
</dbReference>
<evidence type="ECO:0000259" key="1">
    <source>
        <dbReference type="Pfam" id="PF12680"/>
    </source>
</evidence>
<name>A0ABQ5XDL4_9GAMM</name>
<dbReference type="SUPFAM" id="SSF54427">
    <property type="entry name" value="NTF2-like"/>
    <property type="match status" value="1"/>
</dbReference>
<dbReference type="PANTHER" id="PTHR34003:SF2">
    <property type="entry name" value="SNOAL-LIKE DOMAIN-CONTAINING PROTEIN"/>
    <property type="match status" value="1"/>
</dbReference>
<dbReference type="InterPro" id="IPR032710">
    <property type="entry name" value="NTF2-like_dom_sf"/>
</dbReference>
<dbReference type="PANTHER" id="PTHR34003">
    <property type="entry name" value="BLL2395 PROTEIN"/>
    <property type="match status" value="1"/>
</dbReference>
<proteinExistence type="predicted"/>
<evidence type="ECO:0000313" key="3">
    <source>
        <dbReference type="Proteomes" id="UP001156627"/>
    </source>
</evidence>
<organism evidence="2 3">
    <name type="scientific">Dyella flagellata</name>
    <dbReference type="NCBI Taxonomy" id="1867833"/>
    <lineage>
        <taxon>Bacteria</taxon>
        <taxon>Pseudomonadati</taxon>
        <taxon>Pseudomonadota</taxon>
        <taxon>Gammaproteobacteria</taxon>
        <taxon>Lysobacterales</taxon>
        <taxon>Rhodanobacteraceae</taxon>
        <taxon>Dyella</taxon>
    </lineage>
</organism>
<feature type="domain" description="SnoaL-like" evidence="1">
    <location>
        <begin position="7"/>
        <end position="107"/>
    </location>
</feature>
<dbReference type="RefSeq" id="WP_284333027.1">
    <property type="nucleotide sequence ID" value="NZ_BSOA01000038.1"/>
</dbReference>